<dbReference type="GO" id="GO:0005986">
    <property type="term" value="P:sucrose biosynthetic process"/>
    <property type="evidence" value="ECO:0007669"/>
    <property type="project" value="TreeGrafter"/>
</dbReference>
<reference evidence="2" key="3">
    <citation type="submission" date="2022-06" db="UniProtKB">
        <authorList>
            <consortium name="EnsemblPlants"/>
        </authorList>
    </citation>
    <scope>IDENTIFICATION</scope>
</reference>
<dbReference type="GO" id="GO:0006000">
    <property type="term" value="P:fructose metabolic process"/>
    <property type="evidence" value="ECO:0007669"/>
    <property type="project" value="TreeGrafter"/>
</dbReference>
<dbReference type="GO" id="GO:0006002">
    <property type="term" value="P:fructose 6-phosphate metabolic process"/>
    <property type="evidence" value="ECO:0007669"/>
    <property type="project" value="TreeGrafter"/>
</dbReference>
<dbReference type="GO" id="GO:0006094">
    <property type="term" value="P:gluconeogenesis"/>
    <property type="evidence" value="ECO:0007669"/>
    <property type="project" value="TreeGrafter"/>
</dbReference>
<dbReference type="Proteomes" id="UP000015106">
    <property type="component" value="Chromosome 3"/>
</dbReference>
<dbReference type="Gramene" id="TuG1812G0300004135.01.T01">
    <property type="protein sequence ID" value="TuG1812G0300004135.01.T01"/>
    <property type="gene ID" value="TuG1812G0300004135.01"/>
</dbReference>
<feature type="domain" description="Fructose-1-6-bisphosphatase class 1 C-terminal" evidence="1">
    <location>
        <begin position="1"/>
        <end position="78"/>
    </location>
</feature>
<dbReference type="Pfam" id="PF18913">
    <property type="entry name" value="FBPase_C"/>
    <property type="match status" value="1"/>
</dbReference>
<proteinExistence type="predicted"/>
<evidence type="ECO:0000259" key="1">
    <source>
        <dbReference type="Pfam" id="PF18913"/>
    </source>
</evidence>
<dbReference type="InterPro" id="IPR044015">
    <property type="entry name" value="FBPase_C_dom"/>
</dbReference>
<dbReference type="EnsemblPlants" id="TuG1812G0300004135.01.T01">
    <property type="protein sequence ID" value="TuG1812G0300004135.01.T01"/>
    <property type="gene ID" value="TuG1812G0300004135.01"/>
</dbReference>
<organism evidence="2 3">
    <name type="scientific">Triticum urartu</name>
    <name type="common">Red wild einkorn</name>
    <name type="synonym">Crithodium urartu</name>
    <dbReference type="NCBI Taxonomy" id="4572"/>
    <lineage>
        <taxon>Eukaryota</taxon>
        <taxon>Viridiplantae</taxon>
        <taxon>Streptophyta</taxon>
        <taxon>Embryophyta</taxon>
        <taxon>Tracheophyta</taxon>
        <taxon>Spermatophyta</taxon>
        <taxon>Magnoliopsida</taxon>
        <taxon>Liliopsida</taxon>
        <taxon>Poales</taxon>
        <taxon>Poaceae</taxon>
        <taxon>BOP clade</taxon>
        <taxon>Pooideae</taxon>
        <taxon>Triticodae</taxon>
        <taxon>Triticeae</taxon>
        <taxon>Triticinae</taxon>
        <taxon>Triticum</taxon>
    </lineage>
</organism>
<sequence length="78" mass="8973">MVVDVHRTLLYDGIFLYPVDKKSPNGKLRVMYEVFPMSFRMEEAGGQYVICKGRSLDLIPTDIHERSTIFLGTSDDME</sequence>
<name>A0A8R7TYL5_TRIUA</name>
<reference evidence="2" key="2">
    <citation type="submission" date="2018-03" db="EMBL/GenBank/DDBJ databases">
        <title>The Triticum urartu genome reveals the dynamic nature of wheat genome evolution.</title>
        <authorList>
            <person name="Ling H."/>
            <person name="Ma B."/>
            <person name="Shi X."/>
            <person name="Liu H."/>
            <person name="Dong L."/>
            <person name="Sun H."/>
            <person name="Cao Y."/>
            <person name="Gao Q."/>
            <person name="Zheng S."/>
            <person name="Li Y."/>
            <person name="Yu Y."/>
            <person name="Du H."/>
            <person name="Qi M."/>
            <person name="Li Y."/>
            <person name="Yu H."/>
            <person name="Cui Y."/>
            <person name="Wang N."/>
            <person name="Chen C."/>
            <person name="Wu H."/>
            <person name="Zhao Y."/>
            <person name="Zhang J."/>
            <person name="Li Y."/>
            <person name="Zhou W."/>
            <person name="Zhang B."/>
            <person name="Hu W."/>
            <person name="Eijk M."/>
            <person name="Tang J."/>
            <person name="Witsenboer H."/>
            <person name="Zhao S."/>
            <person name="Li Z."/>
            <person name="Zhang A."/>
            <person name="Wang D."/>
            <person name="Liang C."/>
        </authorList>
    </citation>
    <scope>NUCLEOTIDE SEQUENCE [LARGE SCALE GENOMIC DNA]</scope>
    <source>
        <strain evidence="2">cv. G1812</strain>
    </source>
</reference>
<evidence type="ECO:0000313" key="3">
    <source>
        <dbReference type="Proteomes" id="UP000015106"/>
    </source>
</evidence>
<dbReference type="PANTHER" id="PTHR11556:SF41">
    <property type="entry name" value="FRUCTOSE-1,6-BISPHOSPHATASE, CYTOSOLIC"/>
    <property type="match status" value="1"/>
</dbReference>
<dbReference type="Gene3D" id="3.40.190.80">
    <property type="match status" value="1"/>
</dbReference>
<dbReference type="PANTHER" id="PTHR11556">
    <property type="entry name" value="FRUCTOSE-1,6-BISPHOSPHATASE-RELATED"/>
    <property type="match status" value="1"/>
</dbReference>
<dbReference type="SUPFAM" id="SSF56655">
    <property type="entry name" value="Carbohydrate phosphatase"/>
    <property type="match status" value="1"/>
</dbReference>
<dbReference type="AlphaFoldDB" id="A0A8R7TYL5"/>
<evidence type="ECO:0000313" key="2">
    <source>
        <dbReference type="EnsemblPlants" id="TuG1812G0300004135.01.T01"/>
    </source>
</evidence>
<dbReference type="GO" id="GO:0030388">
    <property type="term" value="P:fructose 1,6-bisphosphate metabolic process"/>
    <property type="evidence" value="ECO:0007669"/>
    <property type="project" value="TreeGrafter"/>
</dbReference>
<protein>
    <recommendedName>
        <fullName evidence="1">Fructose-1-6-bisphosphatase class 1 C-terminal domain-containing protein</fullName>
    </recommendedName>
</protein>
<accession>A0A8R7TYL5</accession>
<dbReference type="GO" id="GO:0005829">
    <property type="term" value="C:cytosol"/>
    <property type="evidence" value="ECO:0007669"/>
    <property type="project" value="TreeGrafter"/>
</dbReference>
<reference evidence="3" key="1">
    <citation type="journal article" date="2013" name="Nature">
        <title>Draft genome of the wheat A-genome progenitor Triticum urartu.</title>
        <authorList>
            <person name="Ling H.Q."/>
            <person name="Zhao S."/>
            <person name="Liu D."/>
            <person name="Wang J."/>
            <person name="Sun H."/>
            <person name="Zhang C."/>
            <person name="Fan H."/>
            <person name="Li D."/>
            <person name="Dong L."/>
            <person name="Tao Y."/>
            <person name="Gao C."/>
            <person name="Wu H."/>
            <person name="Li Y."/>
            <person name="Cui Y."/>
            <person name="Guo X."/>
            <person name="Zheng S."/>
            <person name="Wang B."/>
            <person name="Yu K."/>
            <person name="Liang Q."/>
            <person name="Yang W."/>
            <person name="Lou X."/>
            <person name="Chen J."/>
            <person name="Feng M."/>
            <person name="Jian J."/>
            <person name="Zhang X."/>
            <person name="Luo G."/>
            <person name="Jiang Y."/>
            <person name="Liu J."/>
            <person name="Wang Z."/>
            <person name="Sha Y."/>
            <person name="Zhang B."/>
            <person name="Wu H."/>
            <person name="Tang D."/>
            <person name="Shen Q."/>
            <person name="Xue P."/>
            <person name="Zou S."/>
            <person name="Wang X."/>
            <person name="Liu X."/>
            <person name="Wang F."/>
            <person name="Yang Y."/>
            <person name="An X."/>
            <person name="Dong Z."/>
            <person name="Zhang K."/>
            <person name="Zhang X."/>
            <person name="Luo M.C."/>
            <person name="Dvorak J."/>
            <person name="Tong Y."/>
            <person name="Wang J."/>
            <person name="Yang H."/>
            <person name="Li Z."/>
            <person name="Wang D."/>
            <person name="Zhang A."/>
            <person name="Wang J."/>
        </authorList>
    </citation>
    <scope>NUCLEOTIDE SEQUENCE</scope>
    <source>
        <strain evidence="3">cv. G1812</strain>
    </source>
</reference>
<keyword evidence="3" id="KW-1185">Reference proteome</keyword>
<dbReference type="GO" id="GO:0042132">
    <property type="term" value="F:fructose 1,6-bisphosphate 1-phosphatase activity"/>
    <property type="evidence" value="ECO:0007669"/>
    <property type="project" value="TreeGrafter"/>
</dbReference>
<dbReference type="InterPro" id="IPR000146">
    <property type="entry name" value="FBPase_class-1"/>
</dbReference>